<gene>
    <name evidence="1" type="ORF">WN51_13656</name>
</gene>
<protein>
    <submittedName>
        <fullName evidence="1">Uncharacterized protein</fullName>
    </submittedName>
</protein>
<dbReference type="Proteomes" id="UP000053105">
    <property type="component" value="Unassembled WGS sequence"/>
</dbReference>
<name>A0A0M9A0Y4_9HYME</name>
<accession>A0A0M9A0Y4</accession>
<dbReference type="EMBL" id="KQ435794">
    <property type="protein sequence ID" value="KOX73579.1"/>
    <property type="molecule type" value="Genomic_DNA"/>
</dbReference>
<keyword evidence="2" id="KW-1185">Reference proteome</keyword>
<evidence type="ECO:0000313" key="2">
    <source>
        <dbReference type="Proteomes" id="UP000053105"/>
    </source>
</evidence>
<organism evidence="1 2">
    <name type="scientific">Melipona quadrifasciata</name>
    <dbReference type="NCBI Taxonomy" id="166423"/>
    <lineage>
        <taxon>Eukaryota</taxon>
        <taxon>Metazoa</taxon>
        <taxon>Ecdysozoa</taxon>
        <taxon>Arthropoda</taxon>
        <taxon>Hexapoda</taxon>
        <taxon>Insecta</taxon>
        <taxon>Pterygota</taxon>
        <taxon>Neoptera</taxon>
        <taxon>Endopterygota</taxon>
        <taxon>Hymenoptera</taxon>
        <taxon>Apocrita</taxon>
        <taxon>Aculeata</taxon>
        <taxon>Apoidea</taxon>
        <taxon>Anthophila</taxon>
        <taxon>Apidae</taxon>
        <taxon>Melipona</taxon>
    </lineage>
</organism>
<reference evidence="1 2" key="1">
    <citation type="submission" date="2015-07" db="EMBL/GenBank/DDBJ databases">
        <title>The genome of Melipona quadrifasciata.</title>
        <authorList>
            <person name="Pan H."/>
            <person name="Kapheim K."/>
        </authorList>
    </citation>
    <scope>NUCLEOTIDE SEQUENCE [LARGE SCALE GENOMIC DNA]</scope>
    <source>
        <strain evidence="1">0111107301</strain>
        <tissue evidence="1">Whole body</tissue>
    </source>
</reference>
<evidence type="ECO:0000313" key="1">
    <source>
        <dbReference type="EMBL" id="KOX73579.1"/>
    </source>
</evidence>
<dbReference type="OrthoDB" id="10633840at2759"/>
<dbReference type="AlphaFoldDB" id="A0A0M9A0Y4"/>
<proteinExistence type="predicted"/>
<sequence length="172" mass="19195">MAGGPESILRHRGRTLYTEWAHGTYTRPWKLHRPLVTGHSNVLLAVNLNARKTKKYETPGSNKRYDSTGNPIWPMFLEGFAYPTNPVSSSPASSMNASRNHRLTGNARGVSKHAGLRLTRHTSRDVSIGERESFGLHEGRSPITLIYRCRPPFFDDASSTALGMHTRRGLTP</sequence>